<sequence length="158" mass="17688">MARRVGLSGEADRVQMNIEEDLKVDGGLVDESADRKMWLKENRHFRWPVTAVPSPVPFRRDFLNLHDGTATGRFDKPTAVEMTAVPVTGRSHSPTLPPMASSAQTLETWSHHVSWTPGPRKFKDDRRELNPEGGGAHSSGNNNRMWTNAEQGWKEGES</sequence>
<gene>
    <name evidence="2" type="ORF">B0H17DRAFT_1153804</name>
</gene>
<dbReference type="AlphaFoldDB" id="A0AAD7B340"/>
<protein>
    <submittedName>
        <fullName evidence="2">Uncharacterized protein</fullName>
    </submittedName>
</protein>
<feature type="region of interest" description="Disordered" evidence="1">
    <location>
        <begin position="117"/>
        <end position="158"/>
    </location>
</feature>
<dbReference type="Proteomes" id="UP001221757">
    <property type="component" value="Unassembled WGS sequence"/>
</dbReference>
<feature type="compositionally biased region" description="Polar residues" evidence="1">
    <location>
        <begin position="138"/>
        <end position="150"/>
    </location>
</feature>
<organism evidence="2 3">
    <name type="scientific">Mycena rosella</name>
    <name type="common">Pink bonnet</name>
    <name type="synonym">Agaricus rosellus</name>
    <dbReference type="NCBI Taxonomy" id="1033263"/>
    <lineage>
        <taxon>Eukaryota</taxon>
        <taxon>Fungi</taxon>
        <taxon>Dikarya</taxon>
        <taxon>Basidiomycota</taxon>
        <taxon>Agaricomycotina</taxon>
        <taxon>Agaricomycetes</taxon>
        <taxon>Agaricomycetidae</taxon>
        <taxon>Agaricales</taxon>
        <taxon>Marasmiineae</taxon>
        <taxon>Mycenaceae</taxon>
        <taxon>Mycena</taxon>
    </lineage>
</organism>
<keyword evidence="3" id="KW-1185">Reference proteome</keyword>
<proteinExistence type="predicted"/>
<feature type="compositionally biased region" description="Basic and acidic residues" evidence="1">
    <location>
        <begin position="121"/>
        <end position="130"/>
    </location>
</feature>
<comment type="caution">
    <text evidence="2">The sequence shown here is derived from an EMBL/GenBank/DDBJ whole genome shotgun (WGS) entry which is preliminary data.</text>
</comment>
<dbReference type="EMBL" id="JARKIE010001040">
    <property type="protein sequence ID" value="KAJ7608544.1"/>
    <property type="molecule type" value="Genomic_DNA"/>
</dbReference>
<name>A0AAD7B340_MYCRO</name>
<reference evidence="2" key="1">
    <citation type="submission" date="2023-03" db="EMBL/GenBank/DDBJ databases">
        <title>Massive genome expansion in bonnet fungi (Mycena s.s.) driven by repeated elements and novel gene families across ecological guilds.</title>
        <authorList>
            <consortium name="Lawrence Berkeley National Laboratory"/>
            <person name="Harder C.B."/>
            <person name="Miyauchi S."/>
            <person name="Viragh M."/>
            <person name="Kuo A."/>
            <person name="Thoen E."/>
            <person name="Andreopoulos B."/>
            <person name="Lu D."/>
            <person name="Skrede I."/>
            <person name="Drula E."/>
            <person name="Henrissat B."/>
            <person name="Morin E."/>
            <person name="Kohler A."/>
            <person name="Barry K."/>
            <person name="LaButti K."/>
            <person name="Morin E."/>
            <person name="Salamov A."/>
            <person name="Lipzen A."/>
            <person name="Mereny Z."/>
            <person name="Hegedus B."/>
            <person name="Baldrian P."/>
            <person name="Stursova M."/>
            <person name="Weitz H."/>
            <person name="Taylor A."/>
            <person name="Grigoriev I.V."/>
            <person name="Nagy L.G."/>
            <person name="Martin F."/>
            <person name="Kauserud H."/>
        </authorList>
    </citation>
    <scope>NUCLEOTIDE SEQUENCE</scope>
    <source>
        <strain evidence="2">CBHHK067</strain>
    </source>
</reference>
<evidence type="ECO:0000313" key="2">
    <source>
        <dbReference type="EMBL" id="KAJ7608544.1"/>
    </source>
</evidence>
<evidence type="ECO:0000256" key="1">
    <source>
        <dbReference type="SAM" id="MobiDB-lite"/>
    </source>
</evidence>
<evidence type="ECO:0000313" key="3">
    <source>
        <dbReference type="Proteomes" id="UP001221757"/>
    </source>
</evidence>
<accession>A0AAD7B340</accession>